<evidence type="ECO:0000256" key="5">
    <source>
        <dbReference type="ARBA" id="ARBA00023004"/>
    </source>
</evidence>
<proteinExistence type="predicted"/>
<dbReference type="Proteomes" id="UP000248259">
    <property type="component" value="Unassembled WGS sequence"/>
</dbReference>
<feature type="binding site" description="covalent" evidence="7">
    <location>
        <position position="139"/>
    </location>
    <ligand>
        <name>heme c</name>
        <dbReference type="ChEBI" id="CHEBI:61717"/>
    </ligand>
</feature>
<comment type="caution">
    <text evidence="9">The sequence shown here is derived from an EMBL/GenBank/DDBJ whole genome shotgun (WGS) entry which is preliminary data.</text>
</comment>
<keyword evidence="5 6" id="KW-0408">Iron</keyword>
<feature type="signal peptide" evidence="8">
    <location>
        <begin position="1"/>
        <end position="16"/>
    </location>
</feature>
<evidence type="ECO:0000256" key="3">
    <source>
        <dbReference type="ARBA" id="ARBA00022723"/>
    </source>
</evidence>
<comment type="PTM">
    <text evidence="7">Binds 1 heme group per subunit.</text>
</comment>
<dbReference type="GO" id="GO:0022900">
    <property type="term" value="P:electron transport chain"/>
    <property type="evidence" value="ECO:0007669"/>
    <property type="project" value="InterPro"/>
</dbReference>
<evidence type="ECO:0000313" key="10">
    <source>
        <dbReference type="Proteomes" id="UP000248259"/>
    </source>
</evidence>
<dbReference type="GO" id="GO:0005506">
    <property type="term" value="F:iron ion binding"/>
    <property type="evidence" value="ECO:0007669"/>
    <property type="project" value="InterPro"/>
</dbReference>
<dbReference type="PIRSF" id="PIRSF000027">
    <property type="entry name" value="Cytc_c_prime"/>
    <property type="match status" value="1"/>
</dbReference>
<feature type="binding site" description="covalent" evidence="7">
    <location>
        <position position="142"/>
    </location>
    <ligand>
        <name>heme c</name>
        <dbReference type="ChEBI" id="CHEBI:61717"/>
    </ligand>
</feature>
<reference evidence="9 10" key="1">
    <citation type="submission" date="2018-06" db="EMBL/GenBank/DDBJ databases">
        <title>Azoarcus communis strain SWub3 genome.</title>
        <authorList>
            <person name="Zorraquino Salvo V."/>
            <person name="Toubiana D."/>
            <person name="Blumwald E."/>
        </authorList>
    </citation>
    <scope>NUCLEOTIDE SEQUENCE [LARGE SCALE GENOMIC DNA]</scope>
    <source>
        <strain evidence="9 10">SWub3</strain>
    </source>
</reference>
<dbReference type="AlphaFoldDB" id="A0A323UQY4"/>
<evidence type="ECO:0000256" key="4">
    <source>
        <dbReference type="ARBA" id="ARBA00022982"/>
    </source>
</evidence>
<evidence type="ECO:0000256" key="7">
    <source>
        <dbReference type="PIRSR" id="PIRSR000027-2"/>
    </source>
</evidence>
<evidence type="ECO:0000256" key="2">
    <source>
        <dbReference type="ARBA" id="ARBA00022617"/>
    </source>
</evidence>
<keyword evidence="2 7" id="KW-0349">Heme</keyword>
<dbReference type="InterPro" id="IPR002321">
    <property type="entry name" value="Cyt_c_II"/>
</dbReference>
<keyword evidence="10" id="KW-1185">Reference proteome</keyword>
<dbReference type="Gene3D" id="1.20.120.10">
    <property type="entry name" value="Cytochrome c/b562"/>
    <property type="match status" value="1"/>
</dbReference>
<keyword evidence="8" id="KW-0732">Signal</keyword>
<feature type="chain" id="PRO_5016353417" evidence="8">
    <location>
        <begin position="17"/>
        <end position="149"/>
    </location>
</feature>
<dbReference type="PROSITE" id="PS51257">
    <property type="entry name" value="PROKAR_LIPOPROTEIN"/>
    <property type="match status" value="1"/>
</dbReference>
<dbReference type="PROSITE" id="PS51009">
    <property type="entry name" value="CYTCII"/>
    <property type="match status" value="1"/>
</dbReference>
<gene>
    <name evidence="9" type="ORF">DNK49_19600</name>
</gene>
<evidence type="ECO:0000256" key="8">
    <source>
        <dbReference type="SAM" id="SignalP"/>
    </source>
</evidence>
<protein>
    <submittedName>
        <fullName evidence="9">Cytochrome c</fullName>
    </submittedName>
</protein>
<feature type="binding site" description="axial binding residue" evidence="6">
    <location>
        <position position="143"/>
    </location>
    <ligand>
        <name>heme c</name>
        <dbReference type="ChEBI" id="CHEBI:61717"/>
    </ligand>
    <ligandPart>
        <name>Fe</name>
        <dbReference type="ChEBI" id="CHEBI:18248"/>
    </ligandPart>
</feature>
<evidence type="ECO:0000256" key="1">
    <source>
        <dbReference type="ARBA" id="ARBA00022448"/>
    </source>
</evidence>
<sequence>MTRLMLVSSLSILALAACSQVVEDTRPGQPVKQRQEAFKAMLRSFEPMGTMLRTNQYQPDAFSQLASELISRRDAPWEHFGPDTLYPPSKAKAAVWDRAEAFERERQDFFERTDALAAAAQTRDQAQVQTAYAKVYDSCKSCHDDFKTK</sequence>
<accession>A0A323UQY4</accession>
<keyword evidence="1" id="KW-0813">Transport</keyword>
<dbReference type="InterPro" id="IPR012127">
    <property type="entry name" value="Cyt_c_prime"/>
</dbReference>
<keyword evidence="4" id="KW-0249">Electron transport</keyword>
<keyword evidence="3 6" id="KW-0479">Metal-binding</keyword>
<dbReference type="OrthoDB" id="5520910at2"/>
<name>A0A323UQY4_9RHOO</name>
<dbReference type="RefSeq" id="WP_110528688.1">
    <property type="nucleotide sequence ID" value="NZ_QKOE01000020.1"/>
</dbReference>
<dbReference type="EMBL" id="QKOE01000020">
    <property type="protein sequence ID" value="PZA14914.1"/>
    <property type="molecule type" value="Genomic_DNA"/>
</dbReference>
<dbReference type="GO" id="GO:0020037">
    <property type="term" value="F:heme binding"/>
    <property type="evidence" value="ECO:0007669"/>
    <property type="project" value="InterPro"/>
</dbReference>
<dbReference type="GO" id="GO:0009055">
    <property type="term" value="F:electron transfer activity"/>
    <property type="evidence" value="ECO:0007669"/>
    <property type="project" value="InterPro"/>
</dbReference>
<evidence type="ECO:0000313" key="9">
    <source>
        <dbReference type="EMBL" id="PZA14914.1"/>
    </source>
</evidence>
<dbReference type="InterPro" id="IPR010980">
    <property type="entry name" value="Cyt_c/b562"/>
</dbReference>
<organism evidence="9 10">
    <name type="scientific">Parazoarcus communis SWub3 = DSM 12120</name>
    <dbReference type="NCBI Taxonomy" id="1121029"/>
    <lineage>
        <taxon>Bacteria</taxon>
        <taxon>Pseudomonadati</taxon>
        <taxon>Pseudomonadota</taxon>
        <taxon>Betaproteobacteria</taxon>
        <taxon>Rhodocyclales</taxon>
        <taxon>Zoogloeaceae</taxon>
        <taxon>Parazoarcus</taxon>
    </lineage>
</organism>
<dbReference type="Pfam" id="PF01322">
    <property type="entry name" value="Cytochrom_C_2"/>
    <property type="match status" value="1"/>
</dbReference>
<evidence type="ECO:0000256" key="6">
    <source>
        <dbReference type="PIRSR" id="PIRSR000027-1"/>
    </source>
</evidence>
<dbReference type="GO" id="GO:0042597">
    <property type="term" value="C:periplasmic space"/>
    <property type="evidence" value="ECO:0007669"/>
    <property type="project" value="InterPro"/>
</dbReference>
<dbReference type="SUPFAM" id="SSF47175">
    <property type="entry name" value="Cytochromes"/>
    <property type="match status" value="1"/>
</dbReference>